<reference evidence="1 2" key="1">
    <citation type="submission" date="2023-08" db="EMBL/GenBank/DDBJ databases">
        <title>Alcaligenaceae gen. nov., a novel taxon isolated from the sludge of Yixing Pesticide Factory.</title>
        <authorList>
            <person name="Ruan L."/>
        </authorList>
    </citation>
    <scope>NUCLEOTIDE SEQUENCE [LARGE SCALE GENOMIC DNA]</scope>
    <source>
        <strain evidence="1 2">LG-2</strain>
    </source>
</reference>
<keyword evidence="2" id="KW-1185">Reference proteome</keyword>
<comment type="caution">
    <text evidence="1">The sequence shown here is derived from an EMBL/GenBank/DDBJ whole genome shotgun (WGS) entry which is preliminary data.</text>
</comment>
<name>A0ABU1D7P7_9BURK</name>
<evidence type="ECO:0000313" key="1">
    <source>
        <dbReference type="EMBL" id="MDR4126383.1"/>
    </source>
</evidence>
<accession>A0ABU1D7P7</accession>
<sequence length="142" mass="15817">MSELKLLAGTLLYHGTDRADADEKSVTGRHAFWLAATLELAKNHALRNRSGTPRVFVYRLKSDLVLPTVRTPDDVRALLKKYELWVTEDELLQASAMAANLPGWAYPDANPLGAFIKLFDTSMLEYVETREVDRTSVLGPAA</sequence>
<organism evidence="1 2">
    <name type="scientific">Yanghanlia caeni</name>
    <dbReference type="NCBI Taxonomy" id="3064283"/>
    <lineage>
        <taxon>Bacteria</taxon>
        <taxon>Pseudomonadati</taxon>
        <taxon>Pseudomonadota</taxon>
        <taxon>Betaproteobacteria</taxon>
        <taxon>Burkholderiales</taxon>
        <taxon>Alcaligenaceae</taxon>
        <taxon>Yanghanlia</taxon>
    </lineage>
</organism>
<gene>
    <name evidence="1" type="ORF">Q8947_10365</name>
</gene>
<dbReference type="EMBL" id="JAUZQE010000023">
    <property type="protein sequence ID" value="MDR4126383.1"/>
    <property type="molecule type" value="Genomic_DNA"/>
</dbReference>
<dbReference type="RefSeq" id="WP_165277498.1">
    <property type="nucleotide sequence ID" value="NZ_JAUZQE010000023.1"/>
</dbReference>
<evidence type="ECO:0000313" key="2">
    <source>
        <dbReference type="Proteomes" id="UP001232156"/>
    </source>
</evidence>
<protein>
    <submittedName>
        <fullName evidence="1">Uncharacterized protein</fullName>
    </submittedName>
</protein>
<proteinExistence type="predicted"/>
<dbReference type="Proteomes" id="UP001232156">
    <property type="component" value="Unassembled WGS sequence"/>
</dbReference>